<name>A0AAV0BAG4_PHAPC</name>
<proteinExistence type="predicted"/>
<sequence>MSVPTHVLKNTYLQKVDTLFFCLMPGVLDGFYTREFWSLGGNMGWQVVNDQMVLAGYGRMLERAGGIILD</sequence>
<dbReference type="EMBL" id="CALTRL010003847">
    <property type="protein sequence ID" value="CAH7682087.1"/>
    <property type="molecule type" value="Genomic_DNA"/>
</dbReference>
<accession>A0AAV0BAG4</accession>
<organism evidence="1 2">
    <name type="scientific">Phakopsora pachyrhizi</name>
    <name type="common">Asian soybean rust disease fungus</name>
    <dbReference type="NCBI Taxonomy" id="170000"/>
    <lineage>
        <taxon>Eukaryota</taxon>
        <taxon>Fungi</taxon>
        <taxon>Dikarya</taxon>
        <taxon>Basidiomycota</taxon>
        <taxon>Pucciniomycotina</taxon>
        <taxon>Pucciniomycetes</taxon>
        <taxon>Pucciniales</taxon>
        <taxon>Phakopsoraceae</taxon>
        <taxon>Phakopsora</taxon>
    </lineage>
</organism>
<protein>
    <submittedName>
        <fullName evidence="1">Uncharacterized protein</fullName>
    </submittedName>
</protein>
<gene>
    <name evidence="1" type="ORF">PPACK8108_LOCUS14794</name>
</gene>
<dbReference type="AlphaFoldDB" id="A0AAV0BAG4"/>
<keyword evidence="2" id="KW-1185">Reference proteome</keyword>
<reference evidence="1" key="1">
    <citation type="submission" date="2022-06" db="EMBL/GenBank/DDBJ databases">
        <authorList>
            <consortium name="SYNGENTA / RWTH Aachen University"/>
        </authorList>
    </citation>
    <scope>NUCLEOTIDE SEQUENCE</scope>
</reference>
<evidence type="ECO:0000313" key="1">
    <source>
        <dbReference type="EMBL" id="CAH7682087.1"/>
    </source>
</evidence>
<evidence type="ECO:0000313" key="2">
    <source>
        <dbReference type="Proteomes" id="UP001153365"/>
    </source>
</evidence>
<dbReference type="Proteomes" id="UP001153365">
    <property type="component" value="Unassembled WGS sequence"/>
</dbReference>
<comment type="caution">
    <text evidence="1">The sequence shown here is derived from an EMBL/GenBank/DDBJ whole genome shotgun (WGS) entry which is preliminary data.</text>
</comment>